<evidence type="ECO:0000256" key="1">
    <source>
        <dbReference type="SAM" id="MobiDB-lite"/>
    </source>
</evidence>
<feature type="region of interest" description="Disordered" evidence="1">
    <location>
        <begin position="74"/>
        <end position="97"/>
    </location>
</feature>
<proteinExistence type="predicted"/>
<organism evidence="2 3">
    <name type="scientific">Microcystis wesenbergii TW10</name>
    <dbReference type="NCBI Taxonomy" id="2060474"/>
    <lineage>
        <taxon>Bacteria</taxon>
        <taxon>Bacillati</taxon>
        <taxon>Cyanobacteriota</taxon>
        <taxon>Cyanophyceae</taxon>
        <taxon>Oscillatoriophycideae</taxon>
        <taxon>Chroococcales</taxon>
        <taxon>Microcystaceae</taxon>
        <taxon>Microcystis</taxon>
    </lineage>
</organism>
<sequence>MMTLAVNDRISYKGEKATVKQVWKKKVKVILSDLREMTVAIEDVKSWTETVEGQLPLIDLSQYQLPERPLSQWDLENEDAIGPARDNSEDSIAIGPE</sequence>
<dbReference type="EMBL" id="QQWD01000017">
    <property type="protein sequence ID" value="REJ50682.1"/>
    <property type="molecule type" value="Genomic_DNA"/>
</dbReference>
<protein>
    <submittedName>
        <fullName evidence="2">Uncharacterized protein</fullName>
    </submittedName>
</protein>
<evidence type="ECO:0000313" key="2">
    <source>
        <dbReference type="EMBL" id="REJ50682.1"/>
    </source>
</evidence>
<feature type="non-terminal residue" evidence="2">
    <location>
        <position position="97"/>
    </location>
</feature>
<accession>A0A3E0LU28</accession>
<name>A0A3E0LU28_9CHRO</name>
<reference evidence="2 3" key="1">
    <citation type="submission" date="2017-10" db="EMBL/GenBank/DDBJ databases">
        <title>A large-scale comparative metagenomic study reveals the eutrophication-driven functional interactions in six Microcystis-epibionts communities.</title>
        <authorList>
            <person name="Li Q."/>
            <person name="Lin F."/>
        </authorList>
    </citation>
    <scope>NUCLEOTIDE SEQUENCE [LARGE SCALE GENOMIC DNA]</scope>
    <source>
        <strain evidence="2">TW10</strain>
    </source>
</reference>
<dbReference type="Proteomes" id="UP000257002">
    <property type="component" value="Unassembled WGS sequence"/>
</dbReference>
<evidence type="ECO:0000313" key="3">
    <source>
        <dbReference type="Proteomes" id="UP000257002"/>
    </source>
</evidence>
<dbReference type="AlphaFoldDB" id="A0A3E0LU28"/>
<gene>
    <name evidence="2" type="ORF">DWQ51_14950</name>
</gene>
<comment type="caution">
    <text evidence="2">The sequence shown here is derived from an EMBL/GenBank/DDBJ whole genome shotgun (WGS) entry which is preliminary data.</text>
</comment>